<evidence type="ECO:0000259" key="8">
    <source>
        <dbReference type="Pfam" id="PF00933"/>
    </source>
</evidence>
<comment type="catalytic activity">
    <reaction evidence="1">
        <text>Hydrolysis of terminal non-reducing N-acetyl-D-hexosamine residues in N-acetyl-beta-D-hexosaminides.</text>
        <dbReference type="EC" id="3.2.1.52"/>
    </reaction>
</comment>
<dbReference type="InterPro" id="IPR017853">
    <property type="entry name" value="GH"/>
</dbReference>
<proteinExistence type="inferred from homology"/>
<dbReference type="InterPro" id="IPR050226">
    <property type="entry name" value="NagZ_Beta-hexosaminidase"/>
</dbReference>
<feature type="signal peptide" evidence="7">
    <location>
        <begin position="1"/>
        <end position="34"/>
    </location>
</feature>
<evidence type="ECO:0000256" key="7">
    <source>
        <dbReference type="SAM" id="SignalP"/>
    </source>
</evidence>
<dbReference type="InterPro" id="IPR036962">
    <property type="entry name" value="Glyco_hydro_3_N_sf"/>
</dbReference>
<dbReference type="GO" id="GO:0005975">
    <property type="term" value="P:carbohydrate metabolic process"/>
    <property type="evidence" value="ECO:0007669"/>
    <property type="project" value="InterPro"/>
</dbReference>
<dbReference type="GO" id="GO:0009254">
    <property type="term" value="P:peptidoglycan turnover"/>
    <property type="evidence" value="ECO:0007669"/>
    <property type="project" value="TreeGrafter"/>
</dbReference>
<dbReference type="Proteomes" id="UP001239267">
    <property type="component" value="Unassembled WGS sequence"/>
</dbReference>
<dbReference type="InterPro" id="IPR001764">
    <property type="entry name" value="Glyco_hydro_3_N"/>
</dbReference>
<feature type="domain" description="Glycoside hydrolase family 3 N-terminal" evidence="8">
    <location>
        <begin position="94"/>
        <end position="416"/>
    </location>
</feature>
<dbReference type="Gene3D" id="3.20.20.300">
    <property type="entry name" value="Glycoside hydrolase, family 3, N-terminal domain"/>
    <property type="match status" value="1"/>
</dbReference>
<evidence type="ECO:0000313" key="10">
    <source>
        <dbReference type="Proteomes" id="UP001239267"/>
    </source>
</evidence>
<feature type="compositionally biased region" description="Low complexity" evidence="6">
    <location>
        <begin position="30"/>
        <end position="55"/>
    </location>
</feature>
<evidence type="ECO:0000313" key="9">
    <source>
        <dbReference type="EMBL" id="MDQ0144769.1"/>
    </source>
</evidence>
<feature type="compositionally biased region" description="Pro residues" evidence="6">
    <location>
        <begin position="56"/>
        <end position="68"/>
    </location>
</feature>
<dbReference type="EC" id="3.2.1.52" evidence="3"/>
<dbReference type="GO" id="GO:0004563">
    <property type="term" value="F:beta-N-acetylhexosaminidase activity"/>
    <property type="evidence" value="ECO:0007669"/>
    <property type="project" value="UniProtKB-EC"/>
</dbReference>
<reference evidence="9 10" key="1">
    <citation type="submission" date="2023-07" db="EMBL/GenBank/DDBJ databases">
        <title>Sorghum-associated microbial communities from plants grown in Nebraska, USA.</title>
        <authorList>
            <person name="Schachtman D."/>
        </authorList>
    </citation>
    <scope>NUCLEOTIDE SEQUENCE [LARGE SCALE GENOMIC DNA]</scope>
    <source>
        <strain evidence="9 10">DS1001</strain>
    </source>
</reference>
<name>A0AAJ1SRV8_9MICC</name>
<dbReference type="SUPFAM" id="SSF51445">
    <property type="entry name" value="(Trans)glycosidases"/>
    <property type="match status" value="1"/>
</dbReference>
<dbReference type="EMBL" id="JAUSTB010000002">
    <property type="protein sequence ID" value="MDQ0144769.1"/>
    <property type="molecule type" value="Genomic_DNA"/>
</dbReference>
<keyword evidence="7" id="KW-0732">Signal</keyword>
<feature type="chain" id="PRO_5042538879" description="beta-N-acetylhexosaminidase" evidence="7">
    <location>
        <begin position="35"/>
        <end position="572"/>
    </location>
</feature>
<comment type="caution">
    <text evidence="9">The sequence shown here is derived from an EMBL/GenBank/DDBJ whole genome shotgun (WGS) entry which is preliminary data.</text>
</comment>
<dbReference type="PROSITE" id="PS51257">
    <property type="entry name" value="PROKAR_LIPOPROTEIN"/>
    <property type="match status" value="1"/>
</dbReference>
<gene>
    <name evidence="9" type="ORF">J2T23_000652</name>
</gene>
<comment type="similarity">
    <text evidence="2">Belongs to the glycosyl hydrolase 3 family.</text>
</comment>
<dbReference type="Pfam" id="PF00933">
    <property type="entry name" value="Glyco_hydro_3"/>
    <property type="match status" value="1"/>
</dbReference>
<dbReference type="AlphaFoldDB" id="A0AAJ1SRV8"/>
<keyword evidence="4 9" id="KW-0378">Hydrolase</keyword>
<evidence type="ECO:0000256" key="3">
    <source>
        <dbReference type="ARBA" id="ARBA00012663"/>
    </source>
</evidence>
<evidence type="ECO:0000256" key="2">
    <source>
        <dbReference type="ARBA" id="ARBA00005336"/>
    </source>
</evidence>
<dbReference type="PANTHER" id="PTHR30480:SF13">
    <property type="entry name" value="BETA-HEXOSAMINIDASE"/>
    <property type="match status" value="1"/>
</dbReference>
<keyword evidence="5 9" id="KW-0326">Glycosidase</keyword>
<evidence type="ECO:0000256" key="6">
    <source>
        <dbReference type="SAM" id="MobiDB-lite"/>
    </source>
</evidence>
<feature type="region of interest" description="Disordered" evidence="6">
    <location>
        <begin position="30"/>
        <end position="82"/>
    </location>
</feature>
<evidence type="ECO:0000256" key="1">
    <source>
        <dbReference type="ARBA" id="ARBA00001231"/>
    </source>
</evidence>
<organism evidence="9 10">
    <name type="scientific">Pseudarthrobacter niigatensis</name>
    <dbReference type="NCBI Taxonomy" id="369935"/>
    <lineage>
        <taxon>Bacteria</taxon>
        <taxon>Bacillati</taxon>
        <taxon>Actinomycetota</taxon>
        <taxon>Actinomycetes</taxon>
        <taxon>Micrococcales</taxon>
        <taxon>Micrococcaceae</taxon>
        <taxon>Pseudarthrobacter</taxon>
    </lineage>
</organism>
<protein>
    <recommendedName>
        <fullName evidence="3">beta-N-acetylhexosaminidase</fullName>
        <ecNumber evidence="3">3.2.1.52</ecNumber>
    </recommendedName>
</protein>
<evidence type="ECO:0000256" key="4">
    <source>
        <dbReference type="ARBA" id="ARBA00022801"/>
    </source>
</evidence>
<keyword evidence="10" id="KW-1185">Reference proteome</keyword>
<sequence length="572" mass="56329">MAPFPPRHSPAKSFPLLAALSALALASCSASPGAAPASSSAPPTGVSPSASASTTPAPPLASPSPDPGSRPLGWGPEQRDQDAAAAAVAAMSPEQKAGQVLLPFFKGNQVEAQAALIQRLHLAGSIIMGDNVPRDPRGQVDVPGMGAVNQRLQQAVAADGRRWPGIMSVDQEGGAVARLGQPLTEWPAPMSYGAAGNQALTRQAGKALAGELVPLGFDLDFAPDTDVTVGPSDPTIGARSMSSDPAAAAAQGTAFSQGMLDAGVLPTVKHFPGHGSVTADSHLSLPVQQAGLDVLRGRDWKPFEAAVAAGLPIVMTGHIAVPALEPGVPSSLSAPSYAALRGLGFKGVAVTDALNMGAVENQYPAGAAAVKALAAGADLLLMPADVEQAHAAIVQALAAGTLPAARLDEAAQRVATMMIWHARTTPPAGTPGAGAPAGSGAALSAQVSASAVTVVSGPCSGPLVPGSVRVAGGGPGDRERFEAAAARAGIAVGSGPVVNLIGFGGKPAGGDIAVSLDAPWPLQGSSATVKLALYGRTDAAFDALAAVLAGKAPAPGKLPAAVGPFPAGTGCP</sequence>
<accession>A0AAJ1SRV8</accession>
<dbReference type="PANTHER" id="PTHR30480">
    <property type="entry name" value="BETA-HEXOSAMINIDASE-RELATED"/>
    <property type="match status" value="1"/>
</dbReference>
<evidence type="ECO:0000256" key="5">
    <source>
        <dbReference type="ARBA" id="ARBA00023295"/>
    </source>
</evidence>